<name>A0A1R3UDP4_MORMO</name>
<proteinExistence type="predicted"/>
<organism evidence="1">
    <name type="scientific">Morganella morganii</name>
    <name type="common">Proteus morganii</name>
    <dbReference type="NCBI Taxonomy" id="582"/>
    <lineage>
        <taxon>Bacteria</taxon>
        <taxon>Pseudomonadati</taxon>
        <taxon>Pseudomonadota</taxon>
        <taxon>Gammaproteobacteria</taxon>
        <taxon>Enterobacterales</taxon>
        <taxon>Morganellaceae</taxon>
        <taxon>Morganella</taxon>
    </lineage>
</organism>
<protein>
    <recommendedName>
        <fullName evidence="2">Helix-turn-helix domain-containing protein</fullName>
    </recommendedName>
</protein>
<sequence>MCRNKSPRCPNRALPEAMFTGVHPQNFSSKSMMMLEKFMQQTLNEKDYSHLQMISVYEVTALLKISVPTLQRIRTNDPSFPKPYKISGDKTLRYRLDQLEAWLDSRRVSNEAI</sequence>
<evidence type="ECO:0000313" key="1">
    <source>
        <dbReference type="EMBL" id="SFV91151.1"/>
    </source>
</evidence>
<reference evidence="1" key="1">
    <citation type="submission" date="2016-10" db="EMBL/GenBank/DDBJ databases">
        <title>Mutidrug resistance Salmonella genomic island 1 in Morganella morganii subsp. morganii human clinical isolate, France.</title>
        <authorList>
            <person name="Schultz E."/>
            <person name="Barraud O."/>
            <person name="Madec J.-Y."/>
            <person name="Cloeckaert A."/>
            <person name="Ploy M.-C."/>
            <person name="Doublet B."/>
        </authorList>
    </citation>
    <scope>NUCLEOTIDE SEQUENCE</scope>
    <source>
        <strain evidence="1">Pr5</strain>
    </source>
</reference>
<gene>
    <name evidence="1" type="primary">S004</name>
    <name evidence="1" type="ORF">MMORPR5_0006</name>
</gene>
<dbReference type="EMBL" id="LT630458">
    <property type="protein sequence ID" value="SFV91151.1"/>
    <property type="molecule type" value="Genomic_DNA"/>
</dbReference>
<accession>A0A1R3UDP4</accession>
<dbReference type="AlphaFoldDB" id="A0A1R3UDP4"/>
<evidence type="ECO:0008006" key="2">
    <source>
        <dbReference type="Google" id="ProtNLM"/>
    </source>
</evidence>